<protein>
    <submittedName>
        <fullName evidence="1">Uncharacterized protein</fullName>
    </submittedName>
</protein>
<reference evidence="1" key="1">
    <citation type="journal article" date="2023" name="Microb. Genom.">
        <title>Mesoterricola silvestris gen. nov., sp. nov., Mesoterricola sediminis sp. nov., Geothrix oryzae sp. nov., Geothrix edaphica sp. nov., Geothrix rubra sp. nov., and Geothrix limicola sp. nov., six novel members of Acidobacteriota isolated from soils.</title>
        <authorList>
            <person name="Weisberg A.J."/>
            <person name="Pearce E."/>
            <person name="Kramer C.G."/>
            <person name="Chang J.H."/>
            <person name="Clarke C.R."/>
        </authorList>
    </citation>
    <scope>NUCLEOTIDE SEQUENCE</scope>
    <source>
        <strain evidence="1">ND06-05F</strain>
    </source>
</reference>
<dbReference type="Proteomes" id="UP001273589">
    <property type="component" value="Unassembled WGS sequence"/>
</dbReference>
<evidence type="ECO:0000313" key="2">
    <source>
        <dbReference type="Proteomes" id="UP001273589"/>
    </source>
</evidence>
<name>A0AAJ2PUY4_9ACTN</name>
<comment type="caution">
    <text evidence="1">The sequence shown here is derived from an EMBL/GenBank/DDBJ whole genome shotgun (WGS) entry which is preliminary data.</text>
</comment>
<organism evidence="1 2">
    <name type="scientific">Streptomyces europaeiscabiei</name>
    <dbReference type="NCBI Taxonomy" id="146819"/>
    <lineage>
        <taxon>Bacteria</taxon>
        <taxon>Bacillati</taxon>
        <taxon>Actinomycetota</taxon>
        <taxon>Actinomycetes</taxon>
        <taxon>Kitasatosporales</taxon>
        <taxon>Streptomycetaceae</taxon>
        <taxon>Streptomyces</taxon>
    </lineage>
</organism>
<dbReference type="AlphaFoldDB" id="A0AAJ2PUY4"/>
<dbReference type="RefSeq" id="WP_319695250.1">
    <property type="nucleotide sequence ID" value="NZ_JARAWN010000217.1"/>
</dbReference>
<evidence type="ECO:0000313" key="1">
    <source>
        <dbReference type="EMBL" id="MDX3133577.1"/>
    </source>
</evidence>
<dbReference type="EMBL" id="JARAWN010000217">
    <property type="protein sequence ID" value="MDX3133577.1"/>
    <property type="molecule type" value="Genomic_DNA"/>
</dbReference>
<accession>A0AAJ2PUY4</accession>
<proteinExistence type="predicted"/>
<sequence>MTLVVLLTPVVLVVLLTPVMLVVSVTRPDIADAGLVGPAVSATADTMAIVAVHTLLACLRNSPP</sequence>
<gene>
    <name evidence="1" type="ORF">PV367_28220</name>
</gene>